<protein>
    <submittedName>
        <fullName evidence="12">Type II secretory system protein</fullName>
    </submittedName>
</protein>
<organism evidence="12 13">
    <name type="scientific">Candidatus Scalindua japonica</name>
    <dbReference type="NCBI Taxonomy" id="1284222"/>
    <lineage>
        <taxon>Bacteria</taxon>
        <taxon>Pseudomonadati</taxon>
        <taxon>Planctomycetota</taxon>
        <taxon>Candidatus Brocadiia</taxon>
        <taxon>Candidatus Brocadiales</taxon>
        <taxon>Candidatus Scalinduaceae</taxon>
        <taxon>Candidatus Scalindua</taxon>
    </lineage>
</organism>
<feature type="domain" description="T2SS protein K first SAM-like" evidence="11">
    <location>
        <begin position="132"/>
        <end position="228"/>
    </location>
</feature>
<name>A0A286TUA0_9BACT</name>
<dbReference type="Proteomes" id="UP000218542">
    <property type="component" value="Unassembled WGS sequence"/>
</dbReference>
<dbReference type="InterPro" id="IPR005628">
    <property type="entry name" value="GspK"/>
</dbReference>
<keyword evidence="7" id="KW-0653">Protein transport</keyword>
<dbReference type="GO" id="GO:0009306">
    <property type="term" value="P:protein secretion"/>
    <property type="evidence" value="ECO:0007669"/>
    <property type="project" value="InterPro"/>
</dbReference>
<dbReference type="InterPro" id="IPR010994">
    <property type="entry name" value="RuvA_2-like"/>
</dbReference>
<evidence type="ECO:0000256" key="6">
    <source>
        <dbReference type="ARBA" id="ARBA00022692"/>
    </source>
</evidence>
<keyword evidence="3" id="KW-0813">Transport</keyword>
<keyword evidence="6" id="KW-0812">Transmembrane</keyword>
<dbReference type="SUPFAM" id="SSF158544">
    <property type="entry name" value="GspK insert domain-like"/>
    <property type="match status" value="1"/>
</dbReference>
<evidence type="ECO:0000256" key="8">
    <source>
        <dbReference type="ARBA" id="ARBA00022989"/>
    </source>
</evidence>
<dbReference type="InterPro" id="IPR049031">
    <property type="entry name" value="T2SSK_SAM-like_1st"/>
</dbReference>
<comment type="subcellular location">
    <subcellularLocation>
        <location evidence="1">Cell inner membrane</location>
    </subcellularLocation>
</comment>
<keyword evidence="9" id="KW-0472">Membrane</keyword>
<feature type="region of interest" description="Disordered" evidence="10">
    <location>
        <begin position="49"/>
        <end position="112"/>
    </location>
</feature>
<comment type="similarity">
    <text evidence="2">Belongs to the GSP K family.</text>
</comment>
<reference evidence="13" key="1">
    <citation type="journal article" date="2017" name="Environ. Microbiol. Rep.">
        <title>Genetic Diversity of Marine Anaerobic Ammonium-Oxidizing Bacteria as Revealed by Genomic and Proteomic Analyses of 'Candidatus Scalindua japonica'.</title>
        <authorList>
            <person name="Oshiki M."/>
            <person name="Mizuto K."/>
            <person name="Kimura Z."/>
            <person name="Kindaichi T."/>
            <person name="Satoh H."/>
            <person name="Okabe S."/>
        </authorList>
    </citation>
    <scope>NUCLEOTIDE SEQUENCE [LARGE SCALE GENOMIC DNA]</scope>
    <source>
        <strain evidence="13">husup-a2</strain>
    </source>
</reference>
<dbReference type="Gene3D" id="1.10.40.60">
    <property type="entry name" value="EpsJ-like"/>
    <property type="match status" value="1"/>
</dbReference>
<evidence type="ECO:0000259" key="11">
    <source>
        <dbReference type="Pfam" id="PF21687"/>
    </source>
</evidence>
<keyword evidence="5" id="KW-0997">Cell inner membrane</keyword>
<evidence type="ECO:0000313" key="13">
    <source>
        <dbReference type="Proteomes" id="UP000218542"/>
    </source>
</evidence>
<evidence type="ECO:0000256" key="9">
    <source>
        <dbReference type="ARBA" id="ARBA00023136"/>
    </source>
</evidence>
<dbReference type="Pfam" id="PF21687">
    <property type="entry name" value="T2SSK_1st"/>
    <property type="match status" value="1"/>
</dbReference>
<proteinExistence type="inferred from homology"/>
<feature type="compositionally biased region" description="Basic and acidic residues" evidence="10">
    <location>
        <begin position="51"/>
        <end position="60"/>
    </location>
</feature>
<evidence type="ECO:0000256" key="2">
    <source>
        <dbReference type="ARBA" id="ARBA00007246"/>
    </source>
</evidence>
<comment type="caution">
    <text evidence="12">The sequence shown here is derived from an EMBL/GenBank/DDBJ whole genome shotgun (WGS) entry which is preliminary data.</text>
</comment>
<evidence type="ECO:0000256" key="5">
    <source>
        <dbReference type="ARBA" id="ARBA00022519"/>
    </source>
</evidence>
<accession>A0A286TUA0</accession>
<keyword evidence="13" id="KW-1185">Reference proteome</keyword>
<gene>
    <name evidence="12" type="primary">pulK</name>
    <name evidence="12" type="ORF">SCALIN_C03_0129</name>
</gene>
<dbReference type="GO" id="GO:0005886">
    <property type="term" value="C:plasma membrane"/>
    <property type="evidence" value="ECO:0007669"/>
    <property type="project" value="UniProtKB-SubCell"/>
</dbReference>
<dbReference type="Pfam" id="PF12836">
    <property type="entry name" value="HHH_3"/>
    <property type="match status" value="1"/>
</dbReference>
<dbReference type="SUPFAM" id="SSF47781">
    <property type="entry name" value="RuvA domain 2-like"/>
    <property type="match status" value="1"/>
</dbReference>
<dbReference type="PANTHER" id="PTHR38831">
    <property type="entry name" value="TYPE II SECRETION SYSTEM PROTEIN K"/>
    <property type="match status" value="1"/>
</dbReference>
<dbReference type="PANTHER" id="PTHR38831:SF2">
    <property type="entry name" value="TYPE II SECRETION SYSTEM PROTEIN K"/>
    <property type="match status" value="1"/>
</dbReference>
<evidence type="ECO:0000256" key="1">
    <source>
        <dbReference type="ARBA" id="ARBA00004533"/>
    </source>
</evidence>
<evidence type="ECO:0000256" key="4">
    <source>
        <dbReference type="ARBA" id="ARBA00022475"/>
    </source>
</evidence>
<keyword evidence="4" id="KW-1003">Cell membrane</keyword>
<dbReference type="EMBL" id="BAOS01000003">
    <property type="protein sequence ID" value="GAX59472.1"/>
    <property type="molecule type" value="Genomic_DNA"/>
</dbReference>
<evidence type="ECO:0000256" key="7">
    <source>
        <dbReference type="ARBA" id="ARBA00022927"/>
    </source>
</evidence>
<dbReference type="AlphaFoldDB" id="A0A286TUA0"/>
<dbReference type="InterPro" id="IPR038072">
    <property type="entry name" value="GspK_central_sf"/>
</dbReference>
<evidence type="ECO:0000256" key="10">
    <source>
        <dbReference type="SAM" id="MobiDB-lite"/>
    </source>
</evidence>
<evidence type="ECO:0000313" key="12">
    <source>
        <dbReference type="EMBL" id="GAX59472.1"/>
    </source>
</evidence>
<keyword evidence="8" id="KW-1133">Transmembrane helix</keyword>
<evidence type="ECO:0000256" key="3">
    <source>
        <dbReference type="ARBA" id="ARBA00022448"/>
    </source>
</evidence>
<sequence>MVALGFSKDTKTAVLLKSISADRVKDSYAARGASLYAFAKMSIVNSGSSTKAKDKYKDSGNSHTQGADGFVAPGDLPKGGSPPIDAGADNEDSDSEQSDKNSDNKWIPGKNPYSVTIGDRDCDVYLTSENRKININGLNDKNREFFVTFLKKMDIDAFDADIIADSILDWMDTDDLTHINGAEDGFYGSLPEPYKAKDAPFDSIEELALLRGVTPEIFKSIRDFTTIYGGKEIRVNINIASKEILSSIPGLSDDIVDELSLYIEENGIIGDIEELKEVFWGLGIIGDSFEDIKRFLTLENSDYISISAFSKKTGSKQKQSSESRALHGYDYKLIVGKEGNRYKIYAAYPE</sequence>